<dbReference type="AlphaFoldDB" id="A0A5A7VAV4"/>
<feature type="region of interest" description="Disordered" evidence="2">
    <location>
        <begin position="1"/>
        <end position="36"/>
    </location>
</feature>
<feature type="region of interest" description="Disordered" evidence="2">
    <location>
        <begin position="660"/>
        <end position="683"/>
    </location>
</feature>
<evidence type="ECO:0000256" key="1">
    <source>
        <dbReference type="SAM" id="Coils"/>
    </source>
</evidence>
<evidence type="ECO:0000256" key="2">
    <source>
        <dbReference type="SAM" id="MobiDB-lite"/>
    </source>
</evidence>
<gene>
    <name evidence="3" type="ORF">E6C27_scaffold1023G00190</name>
</gene>
<reference evidence="3 4" key="1">
    <citation type="submission" date="2019-08" db="EMBL/GenBank/DDBJ databases">
        <title>Draft genome sequences of two oriental melons (Cucumis melo L. var makuwa).</title>
        <authorList>
            <person name="Kwon S.-Y."/>
        </authorList>
    </citation>
    <scope>NUCLEOTIDE SEQUENCE [LARGE SCALE GENOMIC DNA]</scope>
    <source>
        <strain evidence="4">cv. SW 3</strain>
        <tissue evidence="3">Leaf</tissue>
    </source>
</reference>
<sequence>MTSQGNTSKALSDIGKRPNTRSRSREIQSSEDMPPFEVAKNIWEQISKPPKGGIVIKENHAIDEHYSSSKPSSEEMPHPNIMSVMVANVDTSENRMAELEKKVNMLMKVVEERDYEIAFLKNHIESRDAAESSHKHTVKNTDKGKAVMQESQPQNSTSIASLSVQQLQEMIASSIKTQYGGPAQTFSLYSKPYTKRIDNLRMPNGYQPPKFQQFDGKGNPKQHVAYFIETCETAGTRGDLLVKQFVRTLKGNAFDWYIDLEPESINNWEQLERDFLNRFYSIRRIGIKPRTFEELATRAHDMELSIANRGAKDFLIPKSRSDKNKLDDTKKIANSVIKESMVVHATPLKSFSKRKEIKIERKHDGDEKRQSTLKERQEKVYPFPDSDVADIHPVEKCFVLKELILKLAREKKIELDIDEVAQTNHVAIEMTSNVPPLTQLDDQRKSLIQFGTSTPILVLFQQRIVTINSQNKEAHGKDDGEGWITVTRQKGRQPNFIQKQLRFHQKYAKGSISYKKKGRRNKKMWNPKPIKGKDEDFLQLRRSITLAEFLPRSFLEDHPEEILEVTACHAASIVEVDNNYGSSKEVNNSNEINQRTSDFDRIKPSTTRSSVFQRLSMATKEEENQCPTFIYTRTSTFKRLSISTSKKDRPSTSAFDRLKMTNDQQQREMKSSKAKPFRKENDDDKIHSCVPSCMKRKLSVDINTEGSLTVKPRFIIFTNPTNEGDEQILVENKSC</sequence>
<dbReference type="Proteomes" id="UP000321393">
    <property type="component" value="Unassembled WGS sequence"/>
</dbReference>
<accession>A0A5A7VAV4</accession>
<feature type="region of interest" description="Disordered" evidence="2">
    <location>
        <begin position="130"/>
        <end position="159"/>
    </location>
</feature>
<name>A0A5A7VAV4_CUCMM</name>
<keyword evidence="1" id="KW-0175">Coiled coil</keyword>
<feature type="compositionally biased region" description="Polar residues" evidence="2">
    <location>
        <begin position="1"/>
        <end position="10"/>
    </location>
</feature>
<dbReference type="OrthoDB" id="1740536at2759"/>
<dbReference type="PANTHER" id="PTHR33437">
    <property type="entry name" value="OS06G0361200 PROTEIN"/>
    <property type="match status" value="1"/>
</dbReference>
<dbReference type="PANTHER" id="PTHR33437:SF2">
    <property type="entry name" value="OS06G0361200 PROTEIN"/>
    <property type="match status" value="1"/>
</dbReference>
<feature type="coiled-coil region" evidence="1">
    <location>
        <begin position="82"/>
        <end position="109"/>
    </location>
</feature>
<evidence type="ECO:0000313" key="3">
    <source>
        <dbReference type="EMBL" id="KAA0065303.1"/>
    </source>
</evidence>
<feature type="compositionally biased region" description="Polar residues" evidence="2">
    <location>
        <begin position="149"/>
        <end position="159"/>
    </location>
</feature>
<protein>
    <submittedName>
        <fullName evidence="3">Retrotransposon gag protein</fullName>
    </submittedName>
</protein>
<evidence type="ECO:0000313" key="4">
    <source>
        <dbReference type="Proteomes" id="UP000321393"/>
    </source>
</evidence>
<comment type="caution">
    <text evidence="3">The sequence shown here is derived from an EMBL/GenBank/DDBJ whole genome shotgun (WGS) entry which is preliminary data.</text>
</comment>
<organism evidence="3 4">
    <name type="scientific">Cucumis melo var. makuwa</name>
    <name type="common">Oriental melon</name>
    <dbReference type="NCBI Taxonomy" id="1194695"/>
    <lineage>
        <taxon>Eukaryota</taxon>
        <taxon>Viridiplantae</taxon>
        <taxon>Streptophyta</taxon>
        <taxon>Embryophyta</taxon>
        <taxon>Tracheophyta</taxon>
        <taxon>Spermatophyta</taxon>
        <taxon>Magnoliopsida</taxon>
        <taxon>eudicotyledons</taxon>
        <taxon>Gunneridae</taxon>
        <taxon>Pentapetalae</taxon>
        <taxon>rosids</taxon>
        <taxon>fabids</taxon>
        <taxon>Cucurbitales</taxon>
        <taxon>Cucurbitaceae</taxon>
        <taxon>Benincaseae</taxon>
        <taxon>Cucumis</taxon>
    </lineage>
</organism>
<proteinExistence type="predicted"/>
<feature type="compositionally biased region" description="Basic and acidic residues" evidence="2">
    <location>
        <begin position="130"/>
        <end position="145"/>
    </location>
</feature>
<dbReference type="EMBL" id="SSTE01001740">
    <property type="protein sequence ID" value="KAA0065303.1"/>
    <property type="molecule type" value="Genomic_DNA"/>
</dbReference>